<organism evidence="2 3">
    <name type="scientific">Austropuccinia psidii MF-1</name>
    <dbReference type="NCBI Taxonomy" id="1389203"/>
    <lineage>
        <taxon>Eukaryota</taxon>
        <taxon>Fungi</taxon>
        <taxon>Dikarya</taxon>
        <taxon>Basidiomycota</taxon>
        <taxon>Pucciniomycotina</taxon>
        <taxon>Pucciniomycetes</taxon>
        <taxon>Pucciniales</taxon>
        <taxon>Sphaerophragmiaceae</taxon>
        <taxon>Austropuccinia</taxon>
    </lineage>
</organism>
<protein>
    <submittedName>
        <fullName evidence="2">Uncharacterized protein</fullName>
    </submittedName>
</protein>
<evidence type="ECO:0000313" key="3">
    <source>
        <dbReference type="Proteomes" id="UP000765509"/>
    </source>
</evidence>
<keyword evidence="3" id="KW-1185">Reference proteome</keyword>
<dbReference type="EMBL" id="AVOT02090578">
    <property type="protein sequence ID" value="MBW0572693.1"/>
    <property type="molecule type" value="Genomic_DNA"/>
</dbReference>
<comment type="caution">
    <text evidence="2">The sequence shown here is derived from an EMBL/GenBank/DDBJ whole genome shotgun (WGS) entry which is preliminary data.</text>
</comment>
<proteinExistence type="predicted"/>
<evidence type="ECO:0000313" key="2">
    <source>
        <dbReference type="EMBL" id="MBW0572693.1"/>
    </source>
</evidence>
<dbReference type="Proteomes" id="UP000765509">
    <property type="component" value="Unassembled WGS sequence"/>
</dbReference>
<gene>
    <name evidence="2" type="ORF">O181_112408</name>
</gene>
<feature type="compositionally biased region" description="Acidic residues" evidence="1">
    <location>
        <begin position="8"/>
        <end position="23"/>
    </location>
</feature>
<evidence type="ECO:0000256" key="1">
    <source>
        <dbReference type="SAM" id="MobiDB-lite"/>
    </source>
</evidence>
<feature type="compositionally biased region" description="Polar residues" evidence="1">
    <location>
        <begin position="27"/>
        <end position="39"/>
    </location>
</feature>
<accession>A0A9Q3K0F1</accession>
<feature type="region of interest" description="Disordered" evidence="1">
    <location>
        <begin position="1"/>
        <end position="40"/>
    </location>
</feature>
<reference evidence="2" key="1">
    <citation type="submission" date="2021-03" db="EMBL/GenBank/DDBJ databases">
        <title>Draft genome sequence of rust myrtle Austropuccinia psidii MF-1, a brazilian biotype.</title>
        <authorList>
            <person name="Quecine M.C."/>
            <person name="Pachon D.M.R."/>
            <person name="Bonatelli M.L."/>
            <person name="Correr F.H."/>
            <person name="Franceschini L.M."/>
            <person name="Leite T.F."/>
            <person name="Margarido G.R.A."/>
            <person name="Almeida C.A."/>
            <person name="Ferrarezi J.A."/>
            <person name="Labate C.A."/>
        </authorList>
    </citation>
    <scope>NUCLEOTIDE SEQUENCE</scope>
    <source>
        <strain evidence="2">MF-1</strain>
    </source>
</reference>
<name>A0A9Q3K0F1_9BASI</name>
<sequence>MDWGIDNESQEEVEGNQDVETQEPEQGPSTEALSSQITQEEPKSLAWYFEKAIKENKEWAAFDPKKWKEWINRNIPPSTEYDDYIKKNTQVNNLKLIPCPDFWKICDEPENNKR</sequence>
<dbReference type="AlphaFoldDB" id="A0A9Q3K0F1"/>